<gene>
    <name evidence="1" type="ORF">TIFTF001_016010</name>
</gene>
<evidence type="ECO:0000313" key="2">
    <source>
        <dbReference type="Proteomes" id="UP001187192"/>
    </source>
</evidence>
<evidence type="ECO:0000313" key="1">
    <source>
        <dbReference type="EMBL" id="GMN46826.1"/>
    </source>
</evidence>
<comment type="caution">
    <text evidence="1">The sequence shown here is derived from an EMBL/GenBank/DDBJ whole genome shotgun (WGS) entry which is preliminary data.</text>
</comment>
<dbReference type="Proteomes" id="UP001187192">
    <property type="component" value="Unassembled WGS sequence"/>
</dbReference>
<accession>A0AA88D8D7</accession>
<dbReference type="EMBL" id="BTGU01000023">
    <property type="protein sequence ID" value="GMN46826.1"/>
    <property type="molecule type" value="Genomic_DNA"/>
</dbReference>
<keyword evidence="2" id="KW-1185">Reference proteome</keyword>
<dbReference type="AlphaFoldDB" id="A0AA88D8D7"/>
<proteinExistence type="predicted"/>
<protein>
    <submittedName>
        <fullName evidence="1">Uncharacterized protein</fullName>
    </submittedName>
</protein>
<reference evidence="1" key="1">
    <citation type="submission" date="2023-07" db="EMBL/GenBank/DDBJ databases">
        <title>draft genome sequence of fig (Ficus carica).</title>
        <authorList>
            <person name="Takahashi T."/>
            <person name="Nishimura K."/>
        </authorList>
    </citation>
    <scope>NUCLEOTIDE SEQUENCE</scope>
</reference>
<name>A0AA88D8D7_FICCA</name>
<organism evidence="1 2">
    <name type="scientific">Ficus carica</name>
    <name type="common">Common fig</name>
    <dbReference type="NCBI Taxonomy" id="3494"/>
    <lineage>
        <taxon>Eukaryota</taxon>
        <taxon>Viridiplantae</taxon>
        <taxon>Streptophyta</taxon>
        <taxon>Embryophyta</taxon>
        <taxon>Tracheophyta</taxon>
        <taxon>Spermatophyta</taxon>
        <taxon>Magnoliopsida</taxon>
        <taxon>eudicotyledons</taxon>
        <taxon>Gunneridae</taxon>
        <taxon>Pentapetalae</taxon>
        <taxon>rosids</taxon>
        <taxon>fabids</taxon>
        <taxon>Rosales</taxon>
        <taxon>Moraceae</taxon>
        <taxon>Ficeae</taxon>
        <taxon>Ficus</taxon>
    </lineage>
</organism>
<sequence length="162" mass="18104">MESTIRLMEVGFDDFPSRRRRPRTDLKIFDGISMAGVPGGASGSLQLGRAFPPTQRVELDSLRARDGLRHARILQGGFVDIRRPGIMSSLASAASRARISVAACHFNSLARFFQSGELGRLTSSRAFSGPVNLHPPGYFGQRGWRIYIYFFKCNLVYRNYSN</sequence>